<dbReference type="OrthoDB" id="1722928at2"/>
<keyword evidence="2" id="KW-1185">Reference proteome</keyword>
<sequence length="175" mass="20488">MDFDINKYKKFFLSFALTFLLLAGIFKLYQDAYYNQTVKKVKQIPGVLNVVIKKSDGEQMVIVKAGKVSNFNIMYKSVQEVIKSRYKKYNIKVMDNRDGYLDDVYYRIHFAVYEAAANNDFVSMKLTIDKLLANIDLDSYKIFVDDNNVYVQLIKGDKYLYEVVPRHIQKPDVTL</sequence>
<gene>
    <name evidence="1" type="ORF">SAMN02746089_00861</name>
</gene>
<proteinExistence type="predicted"/>
<evidence type="ECO:0000313" key="1">
    <source>
        <dbReference type="EMBL" id="SHE82857.1"/>
    </source>
</evidence>
<dbReference type="STRING" id="1121256.SAMN02746089_00861"/>
<dbReference type="EMBL" id="FQVH01000006">
    <property type="protein sequence ID" value="SHE82857.1"/>
    <property type="molecule type" value="Genomic_DNA"/>
</dbReference>
<reference evidence="1 2" key="1">
    <citation type="submission" date="2016-11" db="EMBL/GenBank/DDBJ databases">
        <authorList>
            <person name="Jaros S."/>
            <person name="Januszkiewicz K."/>
            <person name="Wedrychowicz H."/>
        </authorList>
    </citation>
    <scope>NUCLEOTIDE SEQUENCE [LARGE SCALE GENOMIC DNA]</scope>
    <source>
        <strain evidence="1 2">DSM 17918</strain>
    </source>
</reference>
<dbReference type="AlphaFoldDB" id="A0A1M4WNV0"/>
<evidence type="ECO:0000313" key="2">
    <source>
        <dbReference type="Proteomes" id="UP000184088"/>
    </source>
</evidence>
<name>A0A1M4WNV0_9THEO</name>
<accession>A0A1M4WNV0</accession>
<protein>
    <submittedName>
        <fullName evidence="1">Uncharacterized protein</fullName>
    </submittedName>
</protein>
<dbReference type="RefSeq" id="WP_073342039.1">
    <property type="nucleotide sequence ID" value="NZ_FQVH01000006.1"/>
</dbReference>
<organism evidence="1 2">
    <name type="scientific">Caldanaerobius fijiensis DSM 17918</name>
    <dbReference type="NCBI Taxonomy" id="1121256"/>
    <lineage>
        <taxon>Bacteria</taxon>
        <taxon>Bacillati</taxon>
        <taxon>Bacillota</taxon>
        <taxon>Clostridia</taxon>
        <taxon>Thermoanaerobacterales</taxon>
        <taxon>Thermoanaerobacteraceae</taxon>
        <taxon>Caldanaerobius</taxon>
    </lineage>
</organism>
<dbReference type="Proteomes" id="UP000184088">
    <property type="component" value="Unassembled WGS sequence"/>
</dbReference>